<dbReference type="RefSeq" id="XP_038789616.1">
    <property type="nucleotide sequence ID" value="XM_038928338.1"/>
</dbReference>
<proteinExistence type="predicted"/>
<dbReference type="AlphaFoldDB" id="A0A8H7B8D7"/>
<feature type="compositionally biased region" description="Basic and acidic residues" evidence="1">
    <location>
        <begin position="51"/>
        <end position="61"/>
    </location>
</feature>
<dbReference type="Proteomes" id="UP000596902">
    <property type="component" value="Unassembled WGS sequence"/>
</dbReference>
<feature type="compositionally biased region" description="Basic and acidic residues" evidence="1">
    <location>
        <begin position="70"/>
        <end position="95"/>
    </location>
</feature>
<evidence type="ECO:0000313" key="2">
    <source>
        <dbReference type="EMBL" id="KAF7679543.1"/>
    </source>
</evidence>
<dbReference type="EMBL" id="JAAABM010000003">
    <property type="protein sequence ID" value="KAF7679543.1"/>
    <property type="molecule type" value="Genomic_DNA"/>
</dbReference>
<keyword evidence="3" id="KW-1185">Reference proteome</keyword>
<protein>
    <submittedName>
        <fullName evidence="2">Uncharacterized protein</fullName>
    </submittedName>
</protein>
<reference evidence="2" key="2">
    <citation type="submission" date="2020-08" db="EMBL/GenBank/DDBJ databases">
        <title>Draft Genome Sequence of Cumin Blight Pathogen Alternaria burnsii.</title>
        <authorList>
            <person name="Feng Z."/>
        </authorList>
    </citation>
    <scope>NUCLEOTIDE SEQUENCE</scope>
    <source>
        <strain evidence="2">CBS107.38</strain>
    </source>
</reference>
<evidence type="ECO:0000256" key="1">
    <source>
        <dbReference type="SAM" id="MobiDB-lite"/>
    </source>
</evidence>
<evidence type="ECO:0000313" key="3">
    <source>
        <dbReference type="Proteomes" id="UP000596902"/>
    </source>
</evidence>
<feature type="region of interest" description="Disordered" evidence="1">
    <location>
        <begin position="26"/>
        <end position="120"/>
    </location>
</feature>
<reference evidence="2" key="1">
    <citation type="submission" date="2020-01" db="EMBL/GenBank/DDBJ databases">
        <authorList>
            <person name="Feng Z.H.Z."/>
        </authorList>
    </citation>
    <scope>NUCLEOTIDE SEQUENCE</scope>
    <source>
        <strain evidence="2">CBS107.38</strain>
    </source>
</reference>
<dbReference type="GeneID" id="62201516"/>
<sequence length="120" mass="13158">MDHNGLSENFFPKKRELHIAGFFHTHLPKQGDTGGGVCGEPRSLARQVPDANHHWGEKEDTLPDTSKASESGKAKGKPEWDGKEQTSPKTQKHEIVAQTDLEANQDSGETLTQKATSGNR</sequence>
<feature type="compositionally biased region" description="Polar residues" evidence="1">
    <location>
        <begin position="101"/>
        <end position="120"/>
    </location>
</feature>
<name>A0A8H7B8D7_9PLEO</name>
<gene>
    <name evidence="2" type="ORF">GT037_003291</name>
</gene>
<accession>A0A8H7B8D7</accession>
<comment type="caution">
    <text evidence="2">The sequence shown here is derived from an EMBL/GenBank/DDBJ whole genome shotgun (WGS) entry which is preliminary data.</text>
</comment>
<organism evidence="2 3">
    <name type="scientific">Alternaria burnsii</name>
    <dbReference type="NCBI Taxonomy" id="1187904"/>
    <lineage>
        <taxon>Eukaryota</taxon>
        <taxon>Fungi</taxon>
        <taxon>Dikarya</taxon>
        <taxon>Ascomycota</taxon>
        <taxon>Pezizomycotina</taxon>
        <taxon>Dothideomycetes</taxon>
        <taxon>Pleosporomycetidae</taxon>
        <taxon>Pleosporales</taxon>
        <taxon>Pleosporineae</taxon>
        <taxon>Pleosporaceae</taxon>
        <taxon>Alternaria</taxon>
        <taxon>Alternaria sect. Alternaria</taxon>
    </lineage>
</organism>